<keyword evidence="1" id="KW-0548">Nucleotidyltransferase</keyword>
<dbReference type="AlphaFoldDB" id="A0A8X6T248"/>
<dbReference type="GO" id="GO:0003964">
    <property type="term" value="F:RNA-directed DNA polymerase activity"/>
    <property type="evidence" value="ECO:0007669"/>
    <property type="project" value="UniProtKB-KW"/>
</dbReference>
<organism evidence="1 2">
    <name type="scientific">Trichonephila clavipes</name>
    <name type="common">Golden silk orbweaver</name>
    <name type="synonym">Nephila clavipes</name>
    <dbReference type="NCBI Taxonomy" id="2585209"/>
    <lineage>
        <taxon>Eukaryota</taxon>
        <taxon>Metazoa</taxon>
        <taxon>Ecdysozoa</taxon>
        <taxon>Arthropoda</taxon>
        <taxon>Chelicerata</taxon>
        <taxon>Arachnida</taxon>
        <taxon>Araneae</taxon>
        <taxon>Araneomorphae</taxon>
        <taxon>Entelegynae</taxon>
        <taxon>Araneoidea</taxon>
        <taxon>Nephilidae</taxon>
        <taxon>Trichonephila</taxon>
    </lineage>
</organism>
<dbReference type="EMBL" id="BMAU01021353">
    <property type="protein sequence ID" value="GFY19737.1"/>
    <property type="molecule type" value="Genomic_DNA"/>
</dbReference>
<keyword evidence="1" id="KW-0695">RNA-directed DNA polymerase</keyword>
<dbReference type="Proteomes" id="UP000887159">
    <property type="component" value="Unassembled WGS sequence"/>
</dbReference>
<evidence type="ECO:0000313" key="1">
    <source>
        <dbReference type="EMBL" id="GFY19737.1"/>
    </source>
</evidence>
<sequence length="105" mass="11744">MTQKTKSFGKSWETLATVGPISRHLERVEAVTRFCLTTGHDFLGVYLHWLGVAANEACPLCGYARMYGNHLLQCTGLDKYTADEIISRYWEARCQIVKKSSTGVG</sequence>
<accession>A0A8X6T248</accession>
<proteinExistence type="predicted"/>
<keyword evidence="1" id="KW-0808">Transferase</keyword>
<name>A0A8X6T248_TRICX</name>
<gene>
    <name evidence="1" type="primary">RF55_23213</name>
    <name evidence="1" type="ORF">TNCV_4649091</name>
</gene>
<comment type="caution">
    <text evidence="1">The sequence shown here is derived from an EMBL/GenBank/DDBJ whole genome shotgun (WGS) entry which is preliminary data.</text>
</comment>
<evidence type="ECO:0000313" key="2">
    <source>
        <dbReference type="Proteomes" id="UP000887159"/>
    </source>
</evidence>
<reference evidence="1" key="1">
    <citation type="submission" date="2020-08" db="EMBL/GenBank/DDBJ databases">
        <title>Multicomponent nature underlies the extraordinary mechanical properties of spider dragline silk.</title>
        <authorList>
            <person name="Kono N."/>
            <person name="Nakamura H."/>
            <person name="Mori M."/>
            <person name="Yoshida Y."/>
            <person name="Ohtoshi R."/>
            <person name="Malay A.D."/>
            <person name="Moran D.A.P."/>
            <person name="Tomita M."/>
            <person name="Numata K."/>
            <person name="Arakawa K."/>
        </authorList>
    </citation>
    <scope>NUCLEOTIDE SEQUENCE</scope>
</reference>
<protein>
    <submittedName>
        <fullName evidence="1">Reverse transcriptase</fullName>
    </submittedName>
</protein>
<keyword evidence="2" id="KW-1185">Reference proteome</keyword>